<dbReference type="AlphaFoldDB" id="A0A9X4H5M3"/>
<organism evidence="1 2">
    <name type="scientific">Pelotomaculum isophthalicicum JI</name>
    <dbReference type="NCBI Taxonomy" id="947010"/>
    <lineage>
        <taxon>Bacteria</taxon>
        <taxon>Bacillati</taxon>
        <taxon>Bacillota</taxon>
        <taxon>Clostridia</taxon>
        <taxon>Eubacteriales</taxon>
        <taxon>Desulfotomaculaceae</taxon>
        <taxon>Pelotomaculum</taxon>
    </lineage>
</organism>
<protein>
    <submittedName>
        <fullName evidence="1">Uncharacterized protein</fullName>
    </submittedName>
</protein>
<reference evidence="1" key="1">
    <citation type="submission" date="2022-02" db="EMBL/GenBank/DDBJ databases">
        <authorList>
            <person name="Leng L."/>
        </authorList>
    </citation>
    <scope>NUCLEOTIDE SEQUENCE</scope>
    <source>
        <strain evidence="1">JI</strain>
    </source>
</reference>
<evidence type="ECO:0000313" key="1">
    <source>
        <dbReference type="EMBL" id="MDF9409783.1"/>
    </source>
</evidence>
<dbReference type="RefSeq" id="WP_165873082.1">
    <property type="nucleotide sequence ID" value="NZ_JAKOAV010000042.1"/>
</dbReference>
<proteinExistence type="predicted"/>
<accession>A0A9X4H5M3</accession>
<gene>
    <name evidence="1" type="ORF">L7E55_15745</name>
</gene>
<dbReference type="Proteomes" id="UP001154312">
    <property type="component" value="Unassembled WGS sequence"/>
</dbReference>
<sequence>MVKITNGTVTTEVTQGAYDTFYKEQGFVIVSDENENIEWEEEENG</sequence>
<evidence type="ECO:0000313" key="2">
    <source>
        <dbReference type="Proteomes" id="UP001154312"/>
    </source>
</evidence>
<dbReference type="EMBL" id="JAKOAV010000042">
    <property type="protein sequence ID" value="MDF9409783.1"/>
    <property type="molecule type" value="Genomic_DNA"/>
</dbReference>
<keyword evidence="2" id="KW-1185">Reference proteome</keyword>
<comment type="caution">
    <text evidence="1">The sequence shown here is derived from an EMBL/GenBank/DDBJ whole genome shotgun (WGS) entry which is preliminary data.</text>
</comment>
<name>A0A9X4H5M3_9FIRM</name>